<feature type="transmembrane region" description="Helical" evidence="13">
    <location>
        <begin position="112"/>
        <end position="134"/>
    </location>
</feature>
<feature type="active site" evidence="13">
    <location>
        <position position="431"/>
    </location>
</feature>
<keyword evidence="11 13" id="KW-0482">Metalloprotease</keyword>
<gene>
    <name evidence="13 17" type="primary">ftsH</name>
    <name evidence="17" type="ORF">JJQ58_11130</name>
</gene>
<reference evidence="17 18" key="1">
    <citation type="submission" date="2021-05" db="EMBL/GenBank/DDBJ databases">
        <title>Staphylococcus fleurettii isolated from lake water in First Nation community in Manitoba, Canada.</title>
        <authorList>
            <person name="Bashar S."/>
            <person name="Murdock A."/>
            <person name="Patidar R."/>
            <person name="Golding G."/>
            <person name="Farenhorst A."/>
            <person name="Kumar A."/>
        </authorList>
    </citation>
    <scope>NUCLEOTIDE SEQUENCE [LARGE SCALE GENOMIC DNA]</scope>
    <source>
        <strain evidence="17 18">SF002</strain>
    </source>
</reference>
<dbReference type="PANTHER" id="PTHR23076:SF113">
    <property type="entry name" value="ATP-DEPENDENT ZINC METALLOPROTEASE FTSH 1, CHLOROPLASTIC-RELATED"/>
    <property type="match status" value="1"/>
</dbReference>
<feature type="compositionally biased region" description="Acidic residues" evidence="15">
    <location>
        <begin position="668"/>
        <end position="678"/>
    </location>
</feature>
<comment type="similarity">
    <text evidence="13">In the central section; belongs to the AAA ATPase family.</text>
</comment>
<proteinExistence type="inferred from homology"/>
<organism evidence="17 18">
    <name type="scientific">Mammaliicoccus fleurettii</name>
    <dbReference type="NCBI Taxonomy" id="150056"/>
    <lineage>
        <taxon>Bacteria</taxon>
        <taxon>Bacillati</taxon>
        <taxon>Bacillota</taxon>
        <taxon>Bacilli</taxon>
        <taxon>Bacillales</taxon>
        <taxon>Staphylococcaceae</taxon>
        <taxon>Mammaliicoccus</taxon>
    </lineage>
</organism>
<feature type="binding site" evidence="13">
    <location>
        <begin position="208"/>
        <end position="215"/>
    </location>
    <ligand>
        <name>ATP</name>
        <dbReference type="ChEBI" id="CHEBI:30616"/>
    </ligand>
</feature>
<accession>A0ABS5MQ12</accession>
<dbReference type="PROSITE" id="PS00674">
    <property type="entry name" value="AAA"/>
    <property type="match status" value="1"/>
</dbReference>
<evidence type="ECO:0000259" key="16">
    <source>
        <dbReference type="SMART" id="SM00382"/>
    </source>
</evidence>
<evidence type="ECO:0000256" key="9">
    <source>
        <dbReference type="ARBA" id="ARBA00022840"/>
    </source>
</evidence>
<dbReference type="InterPro" id="IPR041569">
    <property type="entry name" value="AAA_lid_3"/>
</dbReference>
<evidence type="ECO:0000256" key="15">
    <source>
        <dbReference type="SAM" id="MobiDB-lite"/>
    </source>
</evidence>
<evidence type="ECO:0000256" key="4">
    <source>
        <dbReference type="ARBA" id="ARBA00022692"/>
    </source>
</evidence>
<feature type="compositionally biased region" description="Basic and acidic residues" evidence="15">
    <location>
        <begin position="619"/>
        <end position="628"/>
    </location>
</feature>
<dbReference type="SUPFAM" id="SSF140990">
    <property type="entry name" value="FtsH protease domain-like"/>
    <property type="match status" value="1"/>
</dbReference>
<feature type="binding site" evidence="13">
    <location>
        <position position="430"/>
    </location>
    <ligand>
        <name>Zn(2+)</name>
        <dbReference type="ChEBI" id="CHEBI:29105"/>
        <note>catalytic</note>
    </ligand>
</feature>
<feature type="domain" description="AAA+ ATPase" evidence="16">
    <location>
        <begin position="200"/>
        <end position="339"/>
    </location>
</feature>
<name>A0ABS5MQ12_9STAP</name>
<protein>
    <recommendedName>
        <fullName evidence="13">ATP-dependent zinc metalloprotease FtsH</fullName>
        <ecNumber evidence="13">3.4.24.-</ecNumber>
    </recommendedName>
</protein>
<comment type="similarity">
    <text evidence="2 13">In the C-terminal section; belongs to the peptidase M41 family.</text>
</comment>
<dbReference type="InterPro" id="IPR000642">
    <property type="entry name" value="Peptidase_M41"/>
</dbReference>
<comment type="similarity">
    <text evidence="14">Belongs to the AAA ATPase family.</text>
</comment>
<dbReference type="Gene3D" id="1.10.8.60">
    <property type="match status" value="1"/>
</dbReference>
<evidence type="ECO:0000256" key="5">
    <source>
        <dbReference type="ARBA" id="ARBA00022723"/>
    </source>
</evidence>
<keyword evidence="9 13" id="KW-0067">ATP-binding</keyword>
<evidence type="ECO:0000256" key="1">
    <source>
        <dbReference type="ARBA" id="ARBA00004370"/>
    </source>
</evidence>
<dbReference type="Proteomes" id="UP000681586">
    <property type="component" value="Unassembled WGS sequence"/>
</dbReference>
<dbReference type="HAMAP" id="MF_01458">
    <property type="entry name" value="FtsH"/>
    <property type="match status" value="1"/>
</dbReference>
<feature type="compositionally biased region" description="Basic and acidic residues" evidence="15">
    <location>
        <begin position="650"/>
        <end position="667"/>
    </location>
</feature>
<dbReference type="PANTHER" id="PTHR23076">
    <property type="entry name" value="METALLOPROTEASE M41 FTSH"/>
    <property type="match status" value="1"/>
</dbReference>
<keyword evidence="18" id="KW-1185">Reference proteome</keyword>
<dbReference type="EC" id="3.4.24.-" evidence="13"/>
<dbReference type="GO" id="GO:0008237">
    <property type="term" value="F:metallopeptidase activity"/>
    <property type="evidence" value="ECO:0007669"/>
    <property type="project" value="UniProtKB-KW"/>
</dbReference>
<feature type="compositionally biased region" description="Basic and acidic residues" evidence="15">
    <location>
        <begin position="679"/>
        <end position="702"/>
    </location>
</feature>
<dbReference type="Pfam" id="PF00004">
    <property type="entry name" value="AAA"/>
    <property type="match status" value="1"/>
</dbReference>
<keyword evidence="3 13" id="KW-0645">Protease</keyword>
<dbReference type="RefSeq" id="WP_107509489.1">
    <property type="nucleotide sequence ID" value="NZ_JAAQPD010000037.1"/>
</dbReference>
<evidence type="ECO:0000256" key="13">
    <source>
        <dbReference type="HAMAP-Rule" id="MF_01458"/>
    </source>
</evidence>
<evidence type="ECO:0000256" key="14">
    <source>
        <dbReference type="RuleBase" id="RU003651"/>
    </source>
</evidence>
<keyword evidence="8 13" id="KW-0862">Zinc</keyword>
<evidence type="ECO:0000256" key="11">
    <source>
        <dbReference type="ARBA" id="ARBA00023049"/>
    </source>
</evidence>
<dbReference type="NCBIfam" id="TIGR01241">
    <property type="entry name" value="FtsH_fam"/>
    <property type="match status" value="1"/>
</dbReference>
<comment type="subcellular location">
    <subcellularLocation>
        <location evidence="13">Cell membrane</location>
        <topology evidence="13">Multi-pass membrane protein</topology>
        <orientation evidence="13">Cytoplasmic side</orientation>
    </subcellularLocation>
    <subcellularLocation>
        <location evidence="1">Membrane</location>
    </subcellularLocation>
</comment>
<dbReference type="Pfam" id="PF06480">
    <property type="entry name" value="FtsH_ext"/>
    <property type="match status" value="1"/>
</dbReference>
<comment type="function">
    <text evidence="13">Acts as a processive, ATP-dependent zinc metallopeptidase for both cytoplasmic and membrane proteins. Plays a role in the quality control of integral membrane proteins.</text>
</comment>
<evidence type="ECO:0000256" key="7">
    <source>
        <dbReference type="ARBA" id="ARBA00022801"/>
    </source>
</evidence>
<dbReference type="InterPro" id="IPR003959">
    <property type="entry name" value="ATPase_AAA_core"/>
</dbReference>
<evidence type="ECO:0000256" key="3">
    <source>
        <dbReference type="ARBA" id="ARBA00022670"/>
    </source>
</evidence>
<evidence type="ECO:0000256" key="2">
    <source>
        <dbReference type="ARBA" id="ARBA00010044"/>
    </source>
</evidence>
<dbReference type="SUPFAM" id="SSF52540">
    <property type="entry name" value="P-loop containing nucleoside triphosphate hydrolases"/>
    <property type="match status" value="1"/>
</dbReference>
<comment type="caution">
    <text evidence="17">The sequence shown here is derived from an EMBL/GenBank/DDBJ whole genome shotgun (WGS) entry which is preliminary data.</text>
</comment>
<dbReference type="InterPro" id="IPR027417">
    <property type="entry name" value="P-loop_NTPase"/>
</dbReference>
<dbReference type="CDD" id="cd19501">
    <property type="entry name" value="RecA-like_FtsH"/>
    <property type="match status" value="1"/>
</dbReference>
<evidence type="ECO:0000256" key="8">
    <source>
        <dbReference type="ARBA" id="ARBA00022833"/>
    </source>
</evidence>
<dbReference type="EMBL" id="JAGXBM010000022">
    <property type="protein sequence ID" value="MBS3698018.1"/>
    <property type="molecule type" value="Genomic_DNA"/>
</dbReference>
<feature type="binding site" evidence="13">
    <location>
        <position position="506"/>
    </location>
    <ligand>
        <name>Zn(2+)</name>
        <dbReference type="ChEBI" id="CHEBI:29105"/>
        <note>catalytic</note>
    </ligand>
</feature>
<dbReference type="SMART" id="SM00382">
    <property type="entry name" value="AAA"/>
    <property type="match status" value="1"/>
</dbReference>
<comment type="cofactor">
    <cofactor evidence="13">
        <name>Zn(2+)</name>
        <dbReference type="ChEBI" id="CHEBI:29105"/>
    </cofactor>
    <text evidence="13">Binds 1 zinc ion per subunit.</text>
</comment>
<dbReference type="InterPro" id="IPR005936">
    <property type="entry name" value="FtsH"/>
</dbReference>
<sequence>MQKAFRNILMIALLAIVLFGVFQFINGNGQSPKQLTYNEFMTKLEKGDLKTLTIQPEQNVYMVSGELKDGKDETYTSSVLFNNQDDLKKITDTAEKQDDLKFNVKEEEKQSVFVSVLTTLIPVLIIAFLFIFFLSQMQGGGGGGGRVMNFGKSKAKLYDNQKKRVRFSDVAGADEEKQELVEIVDFLKDNRKFKKMGARIPKGVLLVGPPGTGKTLLARAVAGEAGTPFFSISGSDFVEMFVGVGASRVRDLFENAKKNAPCIIFIDEIDAVGRQRGAGVGGGHDEREQTLNQLLVEMDGFGENEGIIMIAATNRPDILDPALLRPGRFDRQIQVGRPDVRGREAVLKVHARNKPLDETVDLKAISQRTPGFSGADLENLLNEASLVAARSDKTKIDMRDIEEATDRVIAGPAKKTRMISEKEKNIVAYHEAGHTIIGCVLDEAEMVHKVTIVPRGQAGGYAMMLPKEDRYFMTEPELLDKIVGLLGGRVSEEINFGEASTGAHNDFQRATGIARKMVTEYGMSKKIGPLQFGSSDSGQVFLGKDMQSEPNYSDQIAYEIDSEIQRIIKEQYERCKQILTEHKSQLELIAKTLLVEETLVAEQIQSLFKEGKLPEVKYDDSHLEQKNDSDEDKYEGDLTKQEGTLDIEDKEVGKSYDEVKDEVSHEETNEDTDLDDKSDEPAHEEKPNIDDLGDNKPTDRKE</sequence>
<dbReference type="Pfam" id="PF01434">
    <property type="entry name" value="Peptidase_M41"/>
    <property type="match status" value="1"/>
</dbReference>
<dbReference type="InterPro" id="IPR003960">
    <property type="entry name" value="ATPase_AAA_CS"/>
</dbReference>
<evidence type="ECO:0000256" key="6">
    <source>
        <dbReference type="ARBA" id="ARBA00022741"/>
    </source>
</evidence>
<evidence type="ECO:0000256" key="10">
    <source>
        <dbReference type="ARBA" id="ARBA00022989"/>
    </source>
</evidence>
<dbReference type="Pfam" id="PF17862">
    <property type="entry name" value="AAA_lid_3"/>
    <property type="match status" value="1"/>
</dbReference>
<keyword evidence="10 13" id="KW-1133">Transmembrane helix</keyword>
<evidence type="ECO:0000313" key="18">
    <source>
        <dbReference type="Proteomes" id="UP000681586"/>
    </source>
</evidence>
<dbReference type="InterPro" id="IPR037219">
    <property type="entry name" value="Peptidase_M41-like"/>
</dbReference>
<dbReference type="Gene3D" id="3.40.50.300">
    <property type="entry name" value="P-loop containing nucleotide triphosphate hydrolases"/>
    <property type="match status" value="1"/>
</dbReference>
<keyword evidence="4 13" id="KW-0812">Transmembrane</keyword>
<feature type="binding site" evidence="13">
    <location>
        <position position="434"/>
    </location>
    <ligand>
        <name>Zn(2+)</name>
        <dbReference type="ChEBI" id="CHEBI:29105"/>
        <note>catalytic</note>
    </ligand>
</feature>
<keyword evidence="6 13" id="KW-0547">Nucleotide-binding</keyword>
<evidence type="ECO:0000313" key="17">
    <source>
        <dbReference type="EMBL" id="MBS3698018.1"/>
    </source>
</evidence>
<keyword evidence="12 13" id="KW-0472">Membrane</keyword>
<keyword evidence="7 13" id="KW-0378">Hydrolase</keyword>
<evidence type="ECO:0000256" key="12">
    <source>
        <dbReference type="ARBA" id="ARBA00023136"/>
    </source>
</evidence>
<feature type="region of interest" description="Disordered" evidence="15">
    <location>
        <begin position="619"/>
        <end position="702"/>
    </location>
</feature>
<dbReference type="InterPro" id="IPR011546">
    <property type="entry name" value="Pept_M41_FtsH_extracell"/>
</dbReference>
<comment type="subunit">
    <text evidence="13">Homohexamer.</text>
</comment>
<keyword evidence="5 13" id="KW-0479">Metal-binding</keyword>
<dbReference type="InterPro" id="IPR003593">
    <property type="entry name" value="AAA+_ATPase"/>
</dbReference>
<keyword evidence="13" id="KW-1003">Cell membrane</keyword>
<feature type="transmembrane region" description="Helical" evidence="13">
    <location>
        <begin position="7"/>
        <end position="25"/>
    </location>
</feature>
<dbReference type="Gene3D" id="1.20.58.760">
    <property type="entry name" value="Peptidase M41"/>
    <property type="match status" value="1"/>
</dbReference>